<dbReference type="EMBL" id="JADXDR010000068">
    <property type="protein sequence ID" value="KAI7841042.1"/>
    <property type="molecule type" value="Genomic_DNA"/>
</dbReference>
<dbReference type="Proteomes" id="UP001205105">
    <property type="component" value="Unassembled WGS sequence"/>
</dbReference>
<comment type="caution">
    <text evidence="1">The sequence shown here is derived from an EMBL/GenBank/DDBJ whole genome shotgun (WGS) entry which is preliminary data.</text>
</comment>
<organism evidence="1 2">
    <name type="scientific">Chlorella ohadii</name>
    <dbReference type="NCBI Taxonomy" id="2649997"/>
    <lineage>
        <taxon>Eukaryota</taxon>
        <taxon>Viridiplantae</taxon>
        <taxon>Chlorophyta</taxon>
        <taxon>core chlorophytes</taxon>
        <taxon>Trebouxiophyceae</taxon>
        <taxon>Chlorellales</taxon>
        <taxon>Chlorellaceae</taxon>
        <taxon>Chlorella clade</taxon>
        <taxon>Chlorella</taxon>
    </lineage>
</organism>
<dbReference type="AlphaFoldDB" id="A0AAD5H6F4"/>
<keyword evidence="2" id="KW-1185">Reference proteome</keyword>
<protein>
    <submittedName>
        <fullName evidence="1">Uncharacterized protein</fullName>
    </submittedName>
</protein>
<evidence type="ECO:0000313" key="1">
    <source>
        <dbReference type="EMBL" id="KAI7841042.1"/>
    </source>
</evidence>
<proteinExistence type="predicted"/>
<evidence type="ECO:0000313" key="2">
    <source>
        <dbReference type="Proteomes" id="UP001205105"/>
    </source>
</evidence>
<sequence length="336" mass="37430">MSAAWTALELSAIKNLKVEDEIGLLLSKAERLRRQEQEADIDALFDKELARLTNLPFAAFDILPRLLAAGYCDTALRMALAAYDKQASPALFRSYWAGLAVAVAVAVGSMGRSDEDAVVAGIPLGIALAAAHRHNEARPLLHDGLIVAYPRTQQLAAIKASLFDMSGRRGWRQTLANRAWAELAPVSKLWNAMFSEAGFYHVLSQIMESRYELERTWKSSGCQAEVKAKLDSLTRALKGLTNELGPEHVRVQCALREYGRAVASPQLKRHRQLRQALKSRGKELQGVVEESRRDQQALEALTRQLGQALAARQEQQVQDTIQQLFQLHMRRQGLKV</sequence>
<name>A0AAD5H6F4_9CHLO</name>
<accession>A0AAD5H6F4</accession>
<gene>
    <name evidence="1" type="ORF">COHA_005270</name>
</gene>
<reference evidence="1" key="1">
    <citation type="submission" date="2020-11" db="EMBL/GenBank/DDBJ databases">
        <title>Chlorella ohadii genome sequencing and assembly.</title>
        <authorList>
            <person name="Murik O."/>
            <person name="Treves H."/>
            <person name="Kedem I."/>
            <person name="Shotland Y."/>
            <person name="Kaplan A."/>
        </authorList>
    </citation>
    <scope>NUCLEOTIDE SEQUENCE</scope>
    <source>
        <strain evidence="1">1</strain>
    </source>
</reference>